<dbReference type="InterPro" id="IPR011545">
    <property type="entry name" value="DEAD/DEAH_box_helicase_dom"/>
</dbReference>
<dbReference type="PROSITE" id="PS51192">
    <property type="entry name" value="HELICASE_ATP_BIND_1"/>
    <property type="match status" value="1"/>
</dbReference>
<feature type="domain" description="Helicase ATP-binding" evidence="11">
    <location>
        <begin position="1"/>
        <end position="124"/>
    </location>
</feature>
<keyword evidence="5" id="KW-0067">ATP-binding</keyword>
<evidence type="ECO:0000259" key="12">
    <source>
        <dbReference type="PROSITE" id="PS51194"/>
    </source>
</evidence>
<keyword evidence="6" id="KW-0238">DNA-binding</keyword>
<dbReference type="Pfam" id="PF08494">
    <property type="entry name" value="DEAD_assoc"/>
    <property type="match status" value="1"/>
</dbReference>
<keyword evidence="4" id="KW-0347">Helicase</keyword>
<organism evidence="13 14">
    <name type="scientific">Thermoproteota archaeon</name>
    <dbReference type="NCBI Taxonomy" id="2056631"/>
    <lineage>
        <taxon>Archaea</taxon>
        <taxon>Thermoproteota</taxon>
    </lineage>
</organism>
<dbReference type="SUPFAM" id="SSF52540">
    <property type="entry name" value="P-loop containing nucleoside triphosphate hydrolases"/>
    <property type="match status" value="1"/>
</dbReference>
<dbReference type="GO" id="GO:0005524">
    <property type="term" value="F:ATP binding"/>
    <property type="evidence" value="ECO:0007669"/>
    <property type="project" value="UniProtKB-KW"/>
</dbReference>
<feature type="domain" description="Helicase C-terminal" evidence="12">
    <location>
        <begin position="163"/>
        <end position="311"/>
    </location>
</feature>
<comment type="similarity">
    <text evidence="9">Belongs to the Lhr helicase family. Lhr-Core subfamily.</text>
</comment>
<keyword evidence="1" id="KW-0547">Nucleotide-binding</keyword>
<comment type="caution">
    <text evidence="13">The sequence shown here is derived from an EMBL/GenBank/DDBJ whole genome shotgun (WGS) entry which is preliminary data.</text>
</comment>
<dbReference type="PIRSF" id="PIRSF037307">
    <property type="entry name" value="Lhr-like_helic_prd"/>
    <property type="match status" value="1"/>
</dbReference>
<keyword evidence="10" id="KW-0175">Coiled coil</keyword>
<dbReference type="GO" id="GO:0140097">
    <property type="term" value="F:catalytic activity, acting on DNA"/>
    <property type="evidence" value="ECO:0007669"/>
    <property type="project" value="UniProtKB-ARBA"/>
</dbReference>
<dbReference type="Gene3D" id="3.40.50.300">
    <property type="entry name" value="P-loop containing nucleotide triphosphate hydrolases"/>
    <property type="match status" value="2"/>
</dbReference>
<dbReference type="PROSITE" id="PS51194">
    <property type="entry name" value="HELICASE_CTER"/>
    <property type="match status" value="1"/>
</dbReference>
<dbReference type="InterPro" id="IPR017170">
    <property type="entry name" value="Lhr-like"/>
</dbReference>
<dbReference type="GO" id="GO:0003677">
    <property type="term" value="F:DNA binding"/>
    <property type="evidence" value="ECO:0007669"/>
    <property type="project" value="UniProtKB-KW"/>
</dbReference>
<keyword evidence="2" id="KW-0227">DNA damage</keyword>
<dbReference type="InterPro" id="IPR052511">
    <property type="entry name" value="ATP-dep_Helicase"/>
</dbReference>
<reference evidence="13 14" key="1">
    <citation type="submission" date="2018-06" db="EMBL/GenBank/DDBJ databases">
        <title>Extensive metabolic versatility and redundancy in microbially diverse, dynamic hydrothermal sediments.</title>
        <authorList>
            <person name="Dombrowski N."/>
            <person name="Teske A."/>
            <person name="Baker B.J."/>
        </authorList>
    </citation>
    <scope>NUCLEOTIDE SEQUENCE [LARGE SCALE GENOMIC DNA]</scope>
    <source>
        <strain evidence="13">B20_G2</strain>
    </source>
</reference>
<evidence type="ECO:0000256" key="7">
    <source>
        <dbReference type="ARBA" id="ARBA00023204"/>
    </source>
</evidence>
<evidence type="ECO:0000259" key="11">
    <source>
        <dbReference type="PROSITE" id="PS51192"/>
    </source>
</evidence>
<dbReference type="EMBL" id="QMRA01000073">
    <property type="protein sequence ID" value="RLE53299.1"/>
    <property type="molecule type" value="Genomic_DNA"/>
</dbReference>
<evidence type="ECO:0000256" key="9">
    <source>
        <dbReference type="ARBA" id="ARBA00093467"/>
    </source>
</evidence>
<dbReference type="PANTHER" id="PTHR47962">
    <property type="entry name" value="ATP-DEPENDENT HELICASE LHR-RELATED-RELATED"/>
    <property type="match status" value="1"/>
</dbReference>
<feature type="coiled-coil region" evidence="10">
    <location>
        <begin position="818"/>
        <end position="848"/>
    </location>
</feature>
<dbReference type="InterPro" id="IPR027417">
    <property type="entry name" value="P-loop_NTPase"/>
</dbReference>
<evidence type="ECO:0000256" key="5">
    <source>
        <dbReference type="ARBA" id="ARBA00022840"/>
    </source>
</evidence>
<evidence type="ECO:0000256" key="4">
    <source>
        <dbReference type="ARBA" id="ARBA00022806"/>
    </source>
</evidence>
<dbReference type="AlphaFoldDB" id="A0A497F1V6"/>
<name>A0A497F1V6_9CREN</name>
<keyword evidence="8" id="KW-0413">Isomerase</keyword>
<accession>A0A497F1V6</accession>
<gene>
    <name evidence="13" type="ORF">DRJ26_03525</name>
</gene>
<evidence type="ECO:0008006" key="15">
    <source>
        <dbReference type="Google" id="ProtNLM"/>
    </source>
</evidence>
<protein>
    <recommendedName>
        <fullName evidence="15">DEAD/DEAH box helicase</fullName>
    </recommendedName>
</protein>
<dbReference type="Pfam" id="PF00271">
    <property type="entry name" value="Helicase_C"/>
    <property type="match status" value="1"/>
</dbReference>
<dbReference type="GO" id="GO:0016887">
    <property type="term" value="F:ATP hydrolysis activity"/>
    <property type="evidence" value="ECO:0007669"/>
    <property type="project" value="TreeGrafter"/>
</dbReference>
<dbReference type="GO" id="GO:0006281">
    <property type="term" value="P:DNA repair"/>
    <property type="evidence" value="ECO:0007669"/>
    <property type="project" value="UniProtKB-KW"/>
</dbReference>
<dbReference type="Proteomes" id="UP000269499">
    <property type="component" value="Unassembled WGS sequence"/>
</dbReference>
<keyword evidence="7" id="KW-0234">DNA repair</keyword>
<dbReference type="Pfam" id="PF00270">
    <property type="entry name" value="DEAD"/>
    <property type="match status" value="1"/>
</dbReference>
<dbReference type="PANTHER" id="PTHR47962:SF5">
    <property type="entry name" value="ATP-DEPENDENT HELICASE LHR-RELATED"/>
    <property type="match status" value="1"/>
</dbReference>
<dbReference type="Pfam" id="PF19306">
    <property type="entry name" value="WHD_Lhr"/>
    <property type="match status" value="1"/>
</dbReference>
<evidence type="ECO:0000313" key="13">
    <source>
        <dbReference type="EMBL" id="RLE53299.1"/>
    </source>
</evidence>
<dbReference type="InterPro" id="IPR045628">
    <property type="entry name" value="Lhr_WH_dom"/>
</dbReference>
<evidence type="ECO:0000256" key="3">
    <source>
        <dbReference type="ARBA" id="ARBA00022801"/>
    </source>
</evidence>
<evidence type="ECO:0000256" key="10">
    <source>
        <dbReference type="SAM" id="Coils"/>
    </source>
</evidence>
<evidence type="ECO:0000256" key="2">
    <source>
        <dbReference type="ARBA" id="ARBA00022763"/>
    </source>
</evidence>
<dbReference type="InterPro" id="IPR001650">
    <property type="entry name" value="Helicase_C-like"/>
</dbReference>
<keyword evidence="3" id="KW-0378">Hydrolase</keyword>
<evidence type="ECO:0000256" key="6">
    <source>
        <dbReference type="ARBA" id="ARBA00023125"/>
    </source>
</evidence>
<dbReference type="SMART" id="SM00490">
    <property type="entry name" value="HELICc"/>
    <property type="match status" value="1"/>
</dbReference>
<evidence type="ECO:0000313" key="14">
    <source>
        <dbReference type="Proteomes" id="UP000269499"/>
    </source>
</evidence>
<dbReference type="InterPro" id="IPR014001">
    <property type="entry name" value="Helicase_ATP-bd"/>
</dbReference>
<proteinExistence type="inferred from homology"/>
<evidence type="ECO:0000256" key="1">
    <source>
        <dbReference type="ARBA" id="ARBA00022741"/>
    </source>
</evidence>
<sequence>MLRRLTKICEGVSVSISVRHGDTPRSIRRMQVKSPPEVLITTPETLQAMLPFEGMRRWLTAVKWIIIDEVHDLIESKRGTQLAVGLERLKPLTESIVQIIGLSATLSDSKLASQFISGSSIDIQVNEVRDAKPYLIKIEYPHPTKEDYEASLKLMCKPEFAARLRRMVDLIKSSTSTLIFVNCREFAEFISSRLRLAGIEVASHHSSLSRHARELIEAKFKRGLLPAIVCTSSLELGIDVGSVDLVIQYLSPRQVIALIQRVGRSGHFLEKTSKGVIICVSPDDLLESLVIADKALNWQLEYPKIHENALDVLAHQIAGLTLDFNGKIEISRAFQVVKSSFPYKALSKDVFAKVLDYMSRNEIIKVEGDYILKTRRTRAYYYRHLTTIPEEVKYPVIDESTGDEIGYLGEDFFSEYGKPGVKIILKGRPWIVSSISGFNVYVKPVSDYTAAIPGWEGEVLPTSWTVAVSVGRLRRIIEDMWKSGSTIEEIAEKIRGTCAAEIEDLDDLKESLKPFINYLEQGLPMPHDKRIVIEGFSNFIVIHSCNGHGVNRCIARVLSELIKTKFKVDCIVRWDAYRVLIMATPGIEPIDVAEILKSLSIEDAWNTIREHVDPYILRHVAMKFEALPRGMYYKSASYLLHLPEIFKDTPVYDEAFRFQLVEHYDFKHFKQLIQSIRRGEIEVVSTTKSAAPSPLAKPIVELGDLIALDDSRIFIERIMNKVLNLVCLECLHAWRILVRDFKEGISCPKCSSKTISIVKWKLREILEALRKLRSSERLSEDEELLVAYAKMTADLLTLYGKKAAIALAVRGVGPLTAYQILARMHRSLEDLIEDLKEAMKEYLETREYWEK</sequence>
<evidence type="ECO:0000256" key="8">
    <source>
        <dbReference type="ARBA" id="ARBA00023235"/>
    </source>
</evidence>
<dbReference type="InterPro" id="IPR013701">
    <property type="entry name" value="Lhr-like_DEAD/DEAH_assoc"/>
</dbReference>
<dbReference type="GO" id="GO:0004386">
    <property type="term" value="F:helicase activity"/>
    <property type="evidence" value="ECO:0007669"/>
    <property type="project" value="UniProtKB-KW"/>
</dbReference>